<dbReference type="EMBL" id="JADKFW010000013">
    <property type="protein sequence ID" value="MBK9718774.1"/>
    <property type="molecule type" value="Genomic_DNA"/>
</dbReference>
<dbReference type="Proteomes" id="UP000808349">
    <property type="component" value="Unassembled WGS sequence"/>
</dbReference>
<dbReference type="SUPFAM" id="SSF55486">
    <property type="entry name" value="Metalloproteases ('zincins'), catalytic domain"/>
    <property type="match status" value="1"/>
</dbReference>
<dbReference type="AlphaFoldDB" id="A0A9D7SCP3"/>
<evidence type="ECO:0000313" key="2">
    <source>
        <dbReference type="Proteomes" id="UP000808349"/>
    </source>
</evidence>
<name>A0A9D7SCP3_9BACT</name>
<dbReference type="Gene3D" id="3.40.390.10">
    <property type="entry name" value="Collagenase (Catalytic Domain)"/>
    <property type="match status" value="1"/>
</dbReference>
<protein>
    <recommendedName>
        <fullName evidence="3">T9SS type A sorting domain-containing protein</fullName>
    </recommendedName>
</protein>
<evidence type="ECO:0008006" key="3">
    <source>
        <dbReference type="Google" id="ProtNLM"/>
    </source>
</evidence>
<accession>A0A9D7SCP3</accession>
<dbReference type="InterPro" id="IPR013783">
    <property type="entry name" value="Ig-like_fold"/>
</dbReference>
<dbReference type="InterPro" id="IPR024079">
    <property type="entry name" value="MetalloPept_cat_dom_sf"/>
</dbReference>
<evidence type="ECO:0000313" key="1">
    <source>
        <dbReference type="EMBL" id="MBK9718774.1"/>
    </source>
</evidence>
<sequence length="416" mass="47854">MKKLYLIQTLRIFPFLIMSSLFGQVHVVEEMKLAEPTHVTCEYDRYKQPLDAYYSSMEKKNHNRFQPRSNNGNLELHIYVDTSYERRRTGGYNNNDSVRNYLNGVFTDAQILFNNASASWDVVTEAEIVFFDGATPFSYGADIAASLINFYDWVDAQGYPGNDDNYIFYTGNYTNRGVSFLGTLCLPGGSLVGFVNSKNPNVDLSSHEWIGHSASSNHYNTEVNIMNSNTSRPWNNPSIVVIQDFLDNQTCVANFQPPMAFGFIHFDAHLNDKTVELNWSLNAQLDVNKMIIERSSNTTDWIQLNTIENKQKTLTHFFQDQLSQQGKYYYRIKATCKDQTIIESPIQTIAYKNQRTFAIRDLSIFNPEHAMFFIYDLFGRLIHKSNAQEYNLNDLSYTGQVFVQSGEETFHLFTGN</sequence>
<proteinExistence type="predicted"/>
<gene>
    <name evidence="1" type="ORF">IPO85_14905</name>
</gene>
<comment type="caution">
    <text evidence="1">The sequence shown here is derived from an EMBL/GenBank/DDBJ whole genome shotgun (WGS) entry which is preliminary data.</text>
</comment>
<reference evidence="1 2" key="1">
    <citation type="submission" date="2020-10" db="EMBL/GenBank/DDBJ databases">
        <title>Connecting structure to function with the recovery of over 1000 high-quality activated sludge metagenome-assembled genomes encoding full-length rRNA genes using long-read sequencing.</title>
        <authorList>
            <person name="Singleton C.M."/>
            <person name="Petriglieri F."/>
            <person name="Kristensen J.M."/>
            <person name="Kirkegaard R.H."/>
            <person name="Michaelsen T.Y."/>
            <person name="Andersen M.H."/>
            <person name="Karst S.M."/>
            <person name="Dueholm M.S."/>
            <person name="Nielsen P.H."/>
            <person name="Albertsen M."/>
        </authorList>
    </citation>
    <scope>NUCLEOTIDE SEQUENCE [LARGE SCALE GENOMIC DNA]</scope>
    <source>
        <strain evidence="1">Ribe_18-Q3-R11-54_BAT3C.373</strain>
    </source>
</reference>
<organism evidence="1 2">
    <name type="scientific">Candidatus Defluviibacterium haderslevense</name>
    <dbReference type="NCBI Taxonomy" id="2981993"/>
    <lineage>
        <taxon>Bacteria</taxon>
        <taxon>Pseudomonadati</taxon>
        <taxon>Bacteroidota</taxon>
        <taxon>Saprospiria</taxon>
        <taxon>Saprospirales</taxon>
        <taxon>Saprospiraceae</taxon>
        <taxon>Candidatus Defluviibacterium</taxon>
    </lineage>
</organism>
<dbReference type="GO" id="GO:0008237">
    <property type="term" value="F:metallopeptidase activity"/>
    <property type="evidence" value="ECO:0007669"/>
    <property type="project" value="InterPro"/>
</dbReference>
<dbReference type="Gene3D" id="2.60.40.10">
    <property type="entry name" value="Immunoglobulins"/>
    <property type="match status" value="1"/>
</dbReference>